<dbReference type="Proteomes" id="UP000008630">
    <property type="component" value="Chromosome"/>
</dbReference>
<feature type="transmembrane region" description="Helical" evidence="1">
    <location>
        <begin position="229"/>
        <end position="248"/>
    </location>
</feature>
<dbReference type="eggNOG" id="ENOG50339DJ">
    <property type="taxonomic scope" value="Bacteria"/>
</dbReference>
<dbReference type="PROSITE" id="PS51257">
    <property type="entry name" value="PROKAR_LIPOPROTEIN"/>
    <property type="match status" value="1"/>
</dbReference>
<dbReference type="STRING" id="693979.Bache_0780"/>
<dbReference type="PATRIC" id="fig|693979.3.peg.834"/>
<organism evidence="2 3">
    <name type="scientific">Bacteroides helcogenes (strain ATCC 35417 / DSM 20613 / JCM 6297 / CCUG 15421 / P 36-108)</name>
    <dbReference type="NCBI Taxonomy" id="693979"/>
    <lineage>
        <taxon>Bacteria</taxon>
        <taxon>Pseudomonadati</taxon>
        <taxon>Bacteroidota</taxon>
        <taxon>Bacteroidia</taxon>
        <taxon>Bacteroidales</taxon>
        <taxon>Bacteroidaceae</taxon>
        <taxon>Bacteroides</taxon>
    </lineage>
</organism>
<keyword evidence="1" id="KW-0472">Membrane</keyword>
<feature type="transmembrane region" description="Helical" evidence="1">
    <location>
        <begin position="12"/>
        <end position="37"/>
    </location>
</feature>
<feature type="transmembrane region" description="Helical" evidence="1">
    <location>
        <begin position="310"/>
        <end position="329"/>
    </location>
</feature>
<reference key="1">
    <citation type="submission" date="2010-11" db="EMBL/GenBank/DDBJ databases">
        <title>The complete genome of Bacteroides helcogenes P 36-108.</title>
        <authorList>
            <consortium name="US DOE Joint Genome Institute (JGI-PGF)"/>
            <person name="Lucas S."/>
            <person name="Copeland A."/>
            <person name="Lapidus A."/>
            <person name="Bruce D."/>
            <person name="Goodwin L."/>
            <person name="Pitluck S."/>
            <person name="Kyrpides N."/>
            <person name="Mavromatis K."/>
            <person name="Ivanova N."/>
            <person name="Zeytun A."/>
            <person name="Brettin T."/>
            <person name="Detter J.C."/>
            <person name="Tapia R."/>
            <person name="Han C."/>
            <person name="Land M."/>
            <person name="Hauser L."/>
            <person name="Markowitz V."/>
            <person name="Cheng J.-F."/>
            <person name="Hugenholtz P."/>
            <person name="Woyke T."/>
            <person name="Wu D."/>
            <person name="Gronow S."/>
            <person name="Wellnitz S."/>
            <person name="Brambilla E."/>
            <person name="Klenk H.-P."/>
            <person name="Eisen J.A."/>
        </authorList>
    </citation>
    <scope>NUCLEOTIDE SEQUENCE</scope>
    <source>
        <strain>P 36-108</strain>
    </source>
</reference>
<feature type="transmembrane region" description="Helical" evidence="1">
    <location>
        <begin position="57"/>
        <end position="78"/>
    </location>
</feature>
<dbReference type="AlphaFoldDB" id="E6SNY3"/>
<keyword evidence="1" id="KW-1133">Transmembrane helix</keyword>
<dbReference type="KEGG" id="bhl:Bache_0780"/>
<evidence type="ECO:0000313" key="2">
    <source>
        <dbReference type="EMBL" id="ADV42801.1"/>
    </source>
</evidence>
<dbReference type="RefSeq" id="WP_013546416.1">
    <property type="nucleotide sequence ID" value="NC_014933.1"/>
</dbReference>
<protein>
    <submittedName>
        <fullName evidence="2">Transmembrane protein</fullName>
    </submittedName>
</protein>
<dbReference type="OrthoDB" id="1045030at2"/>
<reference evidence="2 3" key="2">
    <citation type="journal article" date="2011" name="Stand. Genomic Sci.">
        <title>Complete genome sequence of Bacteroides helcogenes type strain (P 36-108).</title>
        <authorList>
            <person name="Pati A."/>
            <person name="Gronow S."/>
            <person name="Zeytun A."/>
            <person name="Lapidus A."/>
            <person name="Nolan M."/>
            <person name="Hammon N."/>
            <person name="Deshpande S."/>
            <person name="Cheng J.F."/>
            <person name="Tapia R."/>
            <person name="Han C."/>
            <person name="Goodwin L."/>
            <person name="Pitluck S."/>
            <person name="Liolios K."/>
            <person name="Pagani I."/>
            <person name="Ivanova N."/>
            <person name="Mavromatis K."/>
            <person name="Chen A."/>
            <person name="Palaniappan K."/>
            <person name="Land M."/>
            <person name="Hauser L."/>
            <person name="Chang Y.J."/>
            <person name="Jeffries C.D."/>
            <person name="Detter J.C."/>
            <person name="Brambilla E."/>
            <person name="Rohde M."/>
            <person name="Goker M."/>
            <person name="Woyke T."/>
            <person name="Bristow J."/>
            <person name="Eisen J.A."/>
            <person name="Markowitz V."/>
            <person name="Hugenholtz P."/>
            <person name="Kyrpides N.C."/>
            <person name="Klenk H.P."/>
            <person name="Lucas S."/>
        </authorList>
    </citation>
    <scope>NUCLEOTIDE SEQUENCE [LARGE SCALE GENOMIC DNA]</scope>
    <source>
        <strain evidence="3">ATCC 35417 / DSM 20613 / JCM 6297 / CCUG 15421 / P 36-108</strain>
    </source>
</reference>
<dbReference type="EMBL" id="CP002352">
    <property type="protein sequence ID" value="ADV42801.1"/>
    <property type="molecule type" value="Genomic_DNA"/>
</dbReference>
<evidence type="ECO:0000256" key="1">
    <source>
        <dbReference type="SAM" id="Phobius"/>
    </source>
</evidence>
<keyword evidence="3" id="KW-1185">Reference proteome</keyword>
<gene>
    <name evidence="2" type="ordered locus">Bache_0780</name>
</gene>
<proteinExistence type="predicted"/>
<feature type="transmembrane region" description="Helical" evidence="1">
    <location>
        <begin position="180"/>
        <end position="200"/>
    </location>
</feature>
<feature type="transmembrane region" description="Helical" evidence="1">
    <location>
        <begin position="98"/>
        <end position="128"/>
    </location>
</feature>
<accession>E6SNY3</accession>
<name>E6SNY3_BACT6</name>
<feature type="transmembrane region" description="Helical" evidence="1">
    <location>
        <begin position="260"/>
        <end position="277"/>
    </location>
</feature>
<dbReference type="HOGENOM" id="CLU_071284_0_0_10"/>
<evidence type="ECO:0000313" key="3">
    <source>
        <dbReference type="Proteomes" id="UP000008630"/>
    </source>
</evidence>
<keyword evidence="1 2" id="KW-0812">Transmembrane</keyword>
<feature type="transmembrane region" description="Helical" evidence="1">
    <location>
        <begin position="283"/>
        <end position="303"/>
    </location>
</feature>
<sequence length="332" mass="37736">MLRTKRFQNRITAGHLTLPAAILISVACWILTAILLPEMEVKRDNSPLWEVFGNFSVPAWACRFLSFILYSIIGYFLIELNNAFGLIRMRASVQTAIYFLLVSICPGIHILYAGDLAAAAVLVALFFLFKSYQQARPASYLFHAFVFIGVGSLLFPQLILFVPVFWMGAYNFQSLQLKSFFASLTGWSVPFWFLLGHAYWHGQMDLFYRPFRELAAFTPVRFDFQPWELASIGYLLVLFIVSSTHCLVAGYEDKIRTRSYLHFLIFLNLCIFIYIGLQPSPGIHLLSFLLIGVSILAGHFFALTSSRSSNAFFICALAGLFILFGFNIWTLL</sequence>
<feature type="transmembrane region" description="Helical" evidence="1">
    <location>
        <begin position="140"/>
        <end position="168"/>
    </location>
</feature>